<name>A0A409VL61_9AGAR</name>
<reference evidence="2 3" key="1">
    <citation type="journal article" date="2018" name="Evol. Lett.">
        <title>Horizontal gene cluster transfer increased hallucinogenic mushroom diversity.</title>
        <authorList>
            <person name="Reynolds H.T."/>
            <person name="Vijayakumar V."/>
            <person name="Gluck-Thaler E."/>
            <person name="Korotkin H.B."/>
            <person name="Matheny P.B."/>
            <person name="Slot J.C."/>
        </authorList>
    </citation>
    <scope>NUCLEOTIDE SEQUENCE [LARGE SCALE GENOMIC DNA]</scope>
    <source>
        <strain evidence="2 3">SRW20</strain>
    </source>
</reference>
<protein>
    <submittedName>
        <fullName evidence="2">Uncharacterized protein</fullName>
    </submittedName>
</protein>
<organism evidence="2 3">
    <name type="scientific">Gymnopilus dilepis</name>
    <dbReference type="NCBI Taxonomy" id="231916"/>
    <lineage>
        <taxon>Eukaryota</taxon>
        <taxon>Fungi</taxon>
        <taxon>Dikarya</taxon>
        <taxon>Basidiomycota</taxon>
        <taxon>Agaricomycotina</taxon>
        <taxon>Agaricomycetes</taxon>
        <taxon>Agaricomycetidae</taxon>
        <taxon>Agaricales</taxon>
        <taxon>Agaricineae</taxon>
        <taxon>Hymenogastraceae</taxon>
        <taxon>Gymnopilus</taxon>
    </lineage>
</organism>
<evidence type="ECO:0000256" key="1">
    <source>
        <dbReference type="SAM" id="MobiDB-lite"/>
    </source>
</evidence>
<dbReference type="EMBL" id="NHYE01005616">
    <property type="protein sequence ID" value="PPQ67009.1"/>
    <property type="molecule type" value="Genomic_DNA"/>
</dbReference>
<comment type="caution">
    <text evidence="2">The sequence shown here is derived from an EMBL/GenBank/DDBJ whole genome shotgun (WGS) entry which is preliminary data.</text>
</comment>
<dbReference type="InParanoid" id="A0A409VL61"/>
<accession>A0A409VL61</accession>
<keyword evidence="3" id="KW-1185">Reference proteome</keyword>
<dbReference type="Proteomes" id="UP000284706">
    <property type="component" value="Unassembled WGS sequence"/>
</dbReference>
<sequence>MAEAASLHEGVRIIKSKLAVLESRNTDSLSGGDPPTREKKPHVGKIEKTISGIATAYGLIFTSKPSQADLLGLMLSNQLV</sequence>
<evidence type="ECO:0000313" key="2">
    <source>
        <dbReference type="EMBL" id="PPQ67009.1"/>
    </source>
</evidence>
<evidence type="ECO:0000313" key="3">
    <source>
        <dbReference type="Proteomes" id="UP000284706"/>
    </source>
</evidence>
<dbReference type="AlphaFoldDB" id="A0A409VL61"/>
<feature type="region of interest" description="Disordered" evidence="1">
    <location>
        <begin position="24"/>
        <end position="43"/>
    </location>
</feature>
<gene>
    <name evidence="2" type="ORF">CVT26_009968</name>
</gene>
<proteinExistence type="predicted"/>